<keyword evidence="2" id="KW-1185">Reference proteome</keyword>
<protein>
    <recommendedName>
        <fullName evidence="3">DUF3192 domain-containing protein</fullName>
    </recommendedName>
</protein>
<dbReference type="RefSeq" id="WP_191175239.1">
    <property type="nucleotide sequence ID" value="NZ_JACWMW010000002.1"/>
</dbReference>
<accession>A0ABR7X448</accession>
<name>A0ABR7X448_9SPHI</name>
<organism evidence="1 2">
    <name type="scientific">Mucilaginibacter rigui</name>
    <dbReference type="NCBI Taxonomy" id="534635"/>
    <lineage>
        <taxon>Bacteria</taxon>
        <taxon>Pseudomonadati</taxon>
        <taxon>Bacteroidota</taxon>
        <taxon>Sphingobacteriia</taxon>
        <taxon>Sphingobacteriales</taxon>
        <taxon>Sphingobacteriaceae</taxon>
        <taxon>Mucilaginibacter</taxon>
    </lineage>
</organism>
<proteinExistence type="predicted"/>
<reference evidence="1 2" key="1">
    <citation type="submission" date="2020-09" db="EMBL/GenBank/DDBJ databases">
        <title>Novel species of Mucilaginibacter isolated from a glacier on the Tibetan Plateau.</title>
        <authorList>
            <person name="Liu Q."/>
            <person name="Xin Y.-H."/>
        </authorList>
    </citation>
    <scope>NUCLEOTIDE SEQUENCE [LARGE SCALE GENOMIC DNA]</scope>
    <source>
        <strain evidence="1 2">CGMCC 1.13878</strain>
    </source>
</reference>
<dbReference type="EMBL" id="JACWMW010000002">
    <property type="protein sequence ID" value="MBD1385361.1"/>
    <property type="molecule type" value="Genomic_DNA"/>
</dbReference>
<evidence type="ECO:0008006" key="3">
    <source>
        <dbReference type="Google" id="ProtNLM"/>
    </source>
</evidence>
<sequence length="131" mass="14845">MLKKIKPLVLILFVSVIVNLCPYKTFAQTIIANTPKEKKVLTLISALPEVKKHVGEVTALSKGKTPVELRISGTPDINIPYYQVNVVDGPPTNVICYQFAVDPKTYQIFFYDAKKNQQYSLEEWRKMAAKN</sequence>
<dbReference type="Proteomes" id="UP000618754">
    <property type="component" value="Unassembled WGS sequence"/>
</dbReference>
<comment type="caution">
    <text evidence="1">The sequence shown here is derived from an EMBL/GenBank/DDBJ whole genome shotgun (WGS) entry which is preliminary data.</text>
</comment>
<evidence type="ECO:0000313" key="2">
    <source>
        <dbReference type="Proteomes" id="UP000618754"/>
    </source>
</evidence>
<evidence type="ECO:0000313" key="1">
    <source>
        <dbReference type="EMBL" id="MBD1385361.1"/>
    </source>
</evidence>
<gene>
    <name evidence="1" type="ORF">IDJ75_08740</name>
</gene>